<proteinExistence type="inferred from homology"/>
<evidence type="ECO:0000256" key="1">
    <source>
        <dbReference type="ARBA" id="ARBA00006432"/>
    </source>
</evidence>
<dbReference type="InterPro" id="IPR020845">
    <property type="entry name" value="AMP-binding_CS"/>
</dbReference>
<dbReference type="InterPro" id="IPR000873">
    <property type="entry name" value="AMP-dep_synth/lig_dom"/>
</dbReference>
<evidence type="ECO:0000313" key="6">
    <source>
        <dbReference type="Proteomes" id="UP000182975"/>
    </source>
</evidence>
<comment type="similarity">
    <text evidence="1">Belongs to the ATP-dependent AMP-binding enzyme family.</text>
</comment>
<reference evidence="6" key="1">
    <citation type="submission" date="2016-10" db="EMBL/GenBank/DDBJ databases">
        <authorList>
            <person name="Varghese N."/>
        </authorList>
    </citation>
    <scope>NUCLEOTIDE SEQUENCE [LARGE SCALE GENOMIC DNA]</scope>
    <source>
        <strain evidence="6">DSM 21843</strain>
    </source>
</reference>
<dbReference type="Proteomes" id="UP000182975">
    <property type="component" value="Unassembled WGS sequence"/>
</dbReference>
<dbReference type="GO" id="GO:0031956">
    <property type="term" value="F:medium-chain fatty acid-CoA ligase activity"/>
    <property type="evidence" value="ECO:0007669"/>
    <property type="project" value="TreeGrafter"/>
</dbReference>
<feature type="domain" description="AMP-dependent synthetase/ligase" evidence="3">
    <location>
        <begin position="65"/>
        <end position="425"/>
    </location>
</feature>
<dbReference type="EMBL" id="FOEC01000012">
    <property type="protein sequence ID" value="SEO93291.1"/>
    <property type="molecule type" value="Genomic_DNA"/>
</dbReference>
<keyword evidence="2 5" id="KW-0436">Ligase</keyword>
<organism evidence="5 6">
    <name type="scientific">Denitrobacterium detoxificans</name>
    <dbReference type="NCBI Taxonomy" id="79604"/>
    <lineage>
        <taxon>Bacteria</taxon>
        <taxon>Bacillati</taxon>
        <taxon>Actinomycetota</taxon>
        <taxon>Coriobacteriia</taxon>
        <taxon>Eggerthellales</taxon>
        <taxon>Eggerthellaceae</taxon>
        <taxon>Denitrobacterium</taxon>
    </lineage>
</organism>
<dbReference type="GO" id="GO:0006631">
    <property type="term" value="P:fatty acid metabolic process"/>
    <property type="evidence" value="ECO:0007669"/>
    <property type="project" value="TreeGrafter"/>
</dbReference>
<dbReference type="Gene3D" id="3.30.300.30">
    <property type="match status" value="1"/>
</dbReference>
<dbReference type="PANTHER" id="PTHR43201">
    <property type="entry name" value="ACYL-COA SYNTHETASE"/>
    <property type="match status" value="1"/>
</dbReference>
<dbReference type="InterPro" id="IPR045851">
    <property type="entry name" value="AMP-bd_C_sf"/>
</dbReference>
<dbReference type="RefSeq" id="WP_205630844.1">
    <property type="nucleotide sequence ID" value="NZ_CP011402.1"/>
</dbReference>
<gene>
    <name evidence="5" type="ORF">SAMN02910314_01658</name>
</gene>
<dbReference type="SUPFAM" id="SSF56801">
    <property type="entry name" value="Acetyl-CoA synthetase-like"/>
    <property type="match status" value="1"/>
</dbReference>
<evidence type="ECO:0000259" key="4">
    <source>
        <dbReference type="Pfam" id="PF13193"/>
    </source>
</evidence>
<evidence type="ECO:0000313" key="5">
    <source>
        <dbReference type="EMBL" id="SEO93291.1"/>
    </source>
</evidence>
<dbReference type="PROSITE" id="PS00455">
    <property type="entry name" value="AMP_BINDING"/>
    <property type="match status" value="1"/>
</dbReference>
<dbReference type="Pfam" id="PF00501">
    <property type="entry name" value="AMP-binding"/>
    <property type="match status" value="1"/>
</dbReference>
<evidence type="ECO:0000259" key="3">
    <source>
        <dbReference type="Pfam" id="PF00501"/>
    </source>
</evidence>
<feature type="domain" description="AMP-binding enzyme C-terminal" evidence="4">
    <location>
        <begin position="476"/>
        <end position="555"/>
    </location>
</feature>
<dbReference type="FunFam" id="2.30.38.10:FF:000003">
    <property type="entry name" value="Vibriobactin-specific 2,3-dihydroxybenzoate-AMP ligase"/>
    <property type="match status" value="1"/>
</dbReference>
<keyword evidence="6" id="KW-1185">Reference proteome</keyword>
<sequence>MVEQMQWGVYDGGEEPMPARGCVVGPHPEHVLLEGVVPFPAEFAERYRERGYWKGETIADMFFGSVRSFADNVAVVDGEEEITYAKLGERVLRLAGGLSRLGIGRGDRVVVHLPNVAVYFDVVFALFELGAIPVFALQAHRRTEIEYFCSFAQAKAYITIDSCEGFDHAALAREIAACVPSVEHALVVDTQDDCREFGKLYGEPLSHQERCNPADVAFLQLSGGTTGKPKLIPRTHDDYLYTIRESARICGLSSESVHLIALPIAHNYTMSSPGILGCVYAGAKMVLAPSGSPDVAFPLISKHHVTSSSLVPPVALLWLNSSVRDEWDLSSLQVLQVGGAKLSQEAARRVKPELGCTLQQVFGMAEGLVNYTRLSDSESLVVSSQGLRISPDDEVRVVDDDGVDLPAGVPGNLLTRGPYTIRGYYCAPEVNERDFTLDGFYCTGDIVSRDERGYLTVTGRKKDQINRGGEKVSPEEIENLLLSHEAIHDASVVGVRDQVLGEKVKAFVVLREDVDPGSVSPFKLKKFLRQKGIAGFKIPDEFEIVDEFPETFVGKTSKRAQRES</sequence>
<evidence type="ECO:0000256" key="2">
    <source>
        <dbReference type="ARBA" id="ARBA00022598"/>
    </source>
</evidence>
<protein>
    <submittedName>
        <fullName evidence="5">2,3-dihydroxybenzoate-AMP ligase</fullName>
    </submittedName>
</protein>
<dbReference type="Gene3D" id="2.30.38.10">
    <property type="entry name" value="Luciferase, Domain 3"/>
    <property type="match status" value="1"/>
</dbReference>
<dbReference type="Gene3D" id="3.40.50.980">
    <property type="match status" value="2"/>
</dbReference>
<dbReference type="Pfam" id="PF13193">
    <property type="entry name" value="AMP-binding_C"/>
    <property type="match status" value="1"/>
</dbReference>
<dbReference type="AlphaFoldDB" id="A0A1H8TQZ6"/>
<dbReference type="InterPro" id="IPR025110">
    <property type="entry name" value="AMP-bd_C"/>
</dbReference>
<name>A0A1H8TQZ6_9ACTN</name>
<dbReference type="STRING" id="79604.AAY81_03780"/>
<dbReference type="PANTHER" id="PTHR43201:SF5">
    <property type="entry name" value="MEDIUM-CHAIN ACYL-COA LIGASE ACSF2, MITOCHONDRIAL"/>
    <property type="match status" value="1"/>
</dbReference>
<accession>A0A1H8TQZ6</accession>